<protein>
    <submittedName>
        <fullName evidence="3">LRR receptor-like serine/threonine-protein kinase</fullName>
    </submittedName>
</protein>
<accession>A0A0R3WNI5</accession>
<evidence type="ECO:0000313" key="3">
    <source>
        <dbReference type="WBParaSite" id="TTAC_0000232301-mRNA-1"/>
    </source>
</evidence>
<dbReference type="EMBL" id="UYWX01000951">
    <property type="protein sequence ID" value="VDM19598.1"/>
    <property type="molecule type" value="Genomic_DNA"/>
</dbReference>
<sequence>MFCSASDARAGNSDPHVIHEKILQAAKRSGVISLNGRGLSYGSVVPPVIWSLNSTPSEGKPINFESAGDDDVKWWEAEPIIRLNLFGNSIKDLSGDGIAQLDSLQSIDVSWLFRIVFMFV</sequence>
<dbReference type="WBParaSite" id="TTAC_0000232301-mRNA-1">
    <property type="protein sequence ID" value="TTAC_0000232301-mRNA-1"/>
    <property type="gene ID" value="TTAC_0000232301"/>
</dbReference>
<dbReference type="AlphaFoldDB" id="A0A0R3WNI5"/>
<dbReference type="STRING" id="6205.A0A0R3WNI5"/>
<proteinExistence type="predicted"/>
<organism evidence="3">
    <name type="scientific">Hydatigena taeniaeformis</name>
    <name type="common">Feline tapeworm</name>
    <name type="synonym">Taenia taeniaeformis</name>
    <dbReference type="NCBI Taxonomy" id="6205"/>
    <lineage>
        <taxon>Eukaryota</taxon>
        <taxon>Metazoa</taxon>
        <taxon>Spiralia</taxon>
        <taxon>Lophotrochozoa</taxon>
        <taxon>Platyhelminthes</taxon>
        <taxon>Cestoda</taxon>
        <taxon>Eucestoda</taxon>
        <taxon>Cyclophyllidea</taxon>
        <taxon>Taeniidae</taxon>
        <taxon>Hydatigera</taxon>
    </lineage>
</organism>
<evidence type="ECO:0000313" key="2">
    <source>
        <dbReference type="Proteomes" id="UP000274429"/>
    </source>
</evidence>
<reference evidence="1 2" key="2">
    <citation type="submission" date="2018-11" db="EMBL/GenBank/DDBJ databases">
        <authorList>
            <consortium name="Pathogen Informatics"/>
        </authorList>
    </citation>
    <scope>NUCLEOTIDE SEQUENCE [LARGE SCALE GENOMIC DNA]</scope>
</reference>
<reference evidence="3" key="1">
    <citation type="submission" date="2017-02" db="UniProtKB">
        <authorList>
            <consortium name="WormBaseParasite"/>
        </authorList>
    </citation>
    <scope>IDENTIFICATION</scope>
</reference>
<dbReference type="OrthoDB" id="660555at2759"/>
<keyword evidence="2" id="KW-1185">Reference proteome</keyword>
<gene>
    <name evidence="1" type="ORF">TTAC_LOCUS2310</name>
</gene>
<dbReference type="Proteomes" id="UP000274429">
    <property type="component" value="Unassembled WGS sequence"/>
</dbReference>
<evidence type="ECO:0000313" key="1">
    <source>
        <dbReference type="EMBL" id="VDM19598.1"/>
    </source>
</evidence>
<name>A0A0R3WNI5_HYDTA</name>